<dbReference type="PANTHER" id="PTHR34957">
    <property type="entry name" value="NUCLEAR TRANSPORT FACTOR 2 (NTF2) FAMILY PROTEIN"/>
    <property type="match status" value="1"/>
</dbReference>
<accession>A0ABV2RPE8</accession>
<dbReference type="Proteomes" id="UP001549291">
    <property type="component" value="Unassembled WGS sequence"/>
</dbReference>
<protein>
    <submittedName>
        <fullName evidence="2">Ketosteroid isomerase-like protein</fullName>
    </submittedName>
</protein>
<dbReference type="InterPro" id="IPR037401">
    <property type="entry name" value="SnoaL-like"/>
</dbReference>
<dbReference type="InterPro" id="IPR032710">
    <property type="entry name" value="NTF2-like_dom_sf"/>
</dbReference>
<evidence type="ECO:0000313" key="3">
    <source>
        <dbReference type="Proteomes" id="UP001549291"/>
    </source>
</evidence>
<reference evidence="2 3" key="1">
    <citation type="submission" date="2024-06" db="EMBL/GenBank/DDBJ databases">
        <title>Genomic Encyclopedia of Type Strains, Phase V (KMG-V): Genome sequencing to study the core and pangenomes of soil and plant-associated prokaryotes.</title>
        <authorList>
            <person name="Whitman W."/>
        </authorList>
    </citation>
    <scope>NUCLEOTIDE SEQUENCE [LARGE SCALE GENOMIC DNA]</scope>
    <source>
        <strain evidence="2 3">USDA 160</strain>
    </source>
</reference>
<evidence type="ECO:0000259" key="1">
    <source>
        <dbReference type="Pfam" id="PF13474"/>
    </source>
</evidence>
<dbReference type="PANTHER" id="PTHR34957:SF1">
    <property type="entry name" value="NUCLEAR TRANSPORT FACTOR 2 (NTF2) FAMILY PROTEIN"/>
    <property type="match status" value="1"/>
</dbReference>
<organism evidence="2 3">
    <name type="scientific">Bradyrhizobium japonicum</name>
    <dbReference type="NCBI Taxonomy" id="375"/>
    <lineage>
        <taxon>Bacteria</taxon>
        <taxon>Pseudomonadati</taxon>
        <taxon>Pseudomonadota</taxon>
        <taxon>Alphaproteobacteria</taxon>
        <taxon>Hyphomicrobiales</taxon>
        <taxon>Nitrobacteraceae</taxon>
        <taxon>Bradyrhizobium</taxon>
    </lineage>
</organism>
<comment type="caution">
    <text evidence="2">The sequence shown here is derived from an EMBL/GenBank/DDBJ whole genome shotgun (WGS) entry which is preliminary data.</text>
</comment>
<dbReference type="Pfam" id="PF13474">
    <property type="entry name" value="SnoaL_3"/>
    <property type="match status" value="1"/>
</dbReference>
<keyword evidence="3" id="KW-1185">Reference proteome</keyword>
<sequence>MLHCGPDRTQSRTEVALDFCLPLPHPRGMAKDNKVIAANAAFYAAFSTGDFDEMERMWADDDAISCIHPGWPAIIGRATVIGSWRDILQNPERPQIVCAEPQAIVDGDSARVLCIEIVDGTALAAANHFRRVGDGWRLVHHQSSPIAQIVEQAEDDRTSHRVH</sequence>
<feature type="domain" description="SnoaL-like" evidence="1">
    <location>
        <begin position="35"/>
        <end position="147"/>
    </location>
</feature>
<dbReference type="EMBL" id="JBEPTQ010000002">
    <property type="protein sequence ID" value="MET4718717.1"/>
    <property type="molecule type" value="Genomic_DNA"/>
</dbReference>
<dbReference type="Gene3D" id="3.10.450.50">
    <property type="match status" value="1"/>
</dbReference>
<evidence type="ECO:0000313" key="2">
    <source>
        <dbReference type="EMBL" id="MET4718717.1"/>
    </source>
</evidence>
<name>A0ABV2RPE8_BRAJP</name>
<gene>
    <name evidence="2" type="ORF">ABIF63_002823</name>
</gene>
<proteinExistence type="predicted"/>
<dbReference type="SUPFAM" id="SSF54427">
    <property type="entry name" value="NTF2-like"/>
    <property type="match status" value="1"/>
</dbReference>